<dbReference type="GO" id="GO:0004190">
    <property type="term" value="F:aspartic-type endopeptidase activity"/>
    <property type="evidence" value="ECO:0007669"/>
    <property type="project" value="UniProtKB-KW"/>
</dbReference>
<comment type="similarity">
    <text evidence="1 10">Belongs to the peptidase A1 family.</text>
</comment>
<keyword evidence="6" id="KW-0865">Zymogen</keyword>
<dbReference type="EMBL" id="JAAAIP010000049">
    <property type="protein sequence ID" value="KAG0327721.1"/>
    <property type="molecule type" value="Genomic_DNA"/>
</dbReference>
<dbReference type="InterPro" id="IPR001461">
    <property type="entry name" value="Aspartic_peptidase_A1"/>
</dbReference>
<name>A0A9P6UYI2_9FUNG</name>
<dbReference type="PROSITE" id="PS00141">
    <property type="entry name" value="ASP_PROTEASE"/>
    <property type="match status" value="1"/>
</dbReference>
<evidence type="ECO:0000313" key="12">
    <source>
        <dbReference type="EMBL" id="KAG0327721.1"/>
    </source>
</evidence>
<dbReference type="FunFam" id="2.40.70.10:FF:000008">
    <property type="entry name" value="Cathepsin D"/>
    <property type="match status" value="1"/>
</dbReference>
<dbReference type="GO" id="GO:0006508">
    <property type="term" value="P:proteolysis"/>
    <property type="evidence" value="ECO:0007669"/>
    <property type="project" value="UniProtKB-KW"/>
</dbReference>
<dbReference type="InterPro" id="IPR021109">
    <property type="entry name" value="Peptidase_aspartic_dom_sf"/>
</dbReference>
<evidence type="ECO:0000256" key="10">
    <source>
        <dbReference type="RuleBase" id="RU000454"/>
    </source>
</evidence>
<organism evidence="12 13">
    <name type="scientific">Dissophora globulifera</name>
    <dbReference type="NCBI Taxonomy" id="979702"/>
    <lineage>
        <taxon>Eukaryota</taxon>
        <taxon>Fungi</taxon>
        <taxon>Fungi incertae sedis</taxon>
        <taxon>Mucoromycota</taxon>
        <taxon>Mortierellomycotina</taxon>
        <taxon>Mortierellomycetes</taxon>
        <taxon>Mortierellales</taxon>
        <taxon>Mortierellaceae</taxon>
        <taxon>Dissophora</taxon>
    </lineage>
</organism>
<feature type="disulfide bond" evidence="9">
    <location>
        <begin position="90"/>
        <end position="93"/>
    </location>
</feature>
<dbReference type="PROSITE" id="PS51767">
    <property type="entry name" value="PEPTIDASE_A1"/>
    <property type="match status" value="1"/>
</dbReference>
<gene>
    <name evidence="12" type="ORF">BGZ99_006982</name>
</gene>
<dbReference type="Gene3D" id="2.40.70.10">
    <property type="entry name" value="Acid Proteases"/>
    <property type="match status" value="2"/>
</dbReference>
<evidence type="ECO:0000256" key="8">
    <source>
        <dbReference type="PIRSR" id="PIRSR601461-1"/>
    </source>
</evidence>
<evidence type="ECO:0000256" key="7">
    <source>
        <dbReference type="ARBA" id="ARBA00023157"/>
    </source>
</evidence>
<dbReference type="Proteomes" id="UP000738325">
    <property type="component" value="Unassembled WGS sequence"/>
</dbReference>
<dbReference type="Pfam" id="PF00026">
    <property type="entry name" value="Asp"/>
    <property type="match status" value="1"/>
</dbReference>
<evidence type="ECO:0000256" key="1">
    <source>
        <dbReference type="ARBA" id="ARBA00007447"/>
    </source>
</evidence>
<keyword evidence="4 10" id="KW-0064">Aspartyl protease</keyword>
<feature type="disulfide bond" evidence="9">
    <location>
        <begin position="300"/>
        <end position="334"/>
    </location>
</feature>
<feature type="active site" evidence="8">
    <location>
        <position position="266"/>
    </location>
</feature>
<keyword evidence="7 9" id="KW-1015">Disulfide bond</keyword>
<dbReference type="CDD" id="cd05471">
    <property type="entry name" value="pepsin_like"/>
    <property type="match status" value="1"/>
</dbReference>
<sequence length="376" mass="41374">MSLTLIPIFKAEGFVRENTLGRWAHTLRKFGLTQISPGLSSTSYQAVVPLVDVDFDKEYYGIVTIGSPEQSFKMQFDTGSSRFVLSTMGCDQCSGDTHFDPSASSSFRPGSKEPWEIHYGDGSFASGIIGRDDVTLGNITVRQQSLNLVTNESTSFDDTVDGVMGLSFGRLSSSTTIFESMMAQKQVARGVFGFYFGKRSLNGGGEVVFGGLDMARVQPGHTITYTNVTHAQYWKVAFRNVIVYGRPLLAKSDEGRRSRMFPAVIDTGSTLLVVPEWIADQIHARIPGSRSFDVTWTVPCNLMTGQLEFDIEGKRFAVPSVDLVREQTNIQGLCYSAIQSSPAGFMIIGDVFLKNNYVVFDQENQRVGFAPALLDT</sequence>
<evidence type="ECO:0000256" key="3">
    <source>
        <dbReference type="ARBA" id="ARBA00022729"/>
    </source>
</evidence>
<dbReference type="AlphaFoldDB" id="A0A9P6UYI2"/>
<dbReference type="PANTHER" id="PTHR47966:SF51">
    <property type="entry name" value="BETA-SITE APP-CLEAVING ENZYME, ISOFORM A-RELATED"/>
    <property type="match status" value="1"/>
</dbReference>
<keyword evidence="13" id="KW-1185">Reference proteome</keyword>
<feature type="domain" description="Peptidase A1" evidence="11">
    <location>
        <begin position="59"/>
        <end position="370"/>
    </location>
</feature>
<reference evidence="12" key="1">
    <citation type="journal article" date="2020" name="Fungal Divers.">
        <title>Resolving the Mortierellaceae phylogeny through synthesis of multi-gene phylogenetics and phylogenomics.</title>
        <authorList>
            <person name="Vandepol N."/>
            <person name="Liber J."/>
            <person name="Desiro A."/>
            <person name="Na H."/>
            <person name="Kennedy M."/>
            <person name="Barry K."/>
            <person name="Grigoriev I.V."/>
            <person name="Miller A.N."/>
            <person name="O'Donnell K."/>
            <person name="Stajich J.E."/>
            <person name="Bonito G."/>
        </authorList>
    </citation>
    <scope>NUCLEOTIDE SEQUENCE</scope>
    <source>
        <strain evidence="12">REB-010B</strain>
    </source>
</reference>
<keyword evidence="5 10" id="KW-0378">Hydrolase</keyword>
<evidence type="ECO:0000256" key="6">
    <source>
        <dbReference type="ARBA" id="ARBA00023145"/>
    </source>
</evidence>
<feature type="active site" evidence="8">
    <location>
        <position position="77"/>
    </location>
</feature>
<proteinExistence type="inferred from homology"/>
<evidence type="ECO:0000256" key="5">
    <source>
        <dbReference type="ARBA" id="ARBA00022801"/>
    </source>
</evidence>
<dbReference type="SUPFAM" id="SSF50630">
    <property type="entry name" value="Acid proteases"/>
    <property type="match status" value="1"/>
</dbReference>
<keyword evidence="3" id="KW-0732">Signal</keyword>
<dbReference type="InterPro" id="IPR033121">
    <property type="entry name" value="PEPTIDASE_A1"/>
</dbReference>
<evidence type="ECO:0000259" key="11">
    <source>
        <dbReference type="PROSITE" id="PS51767"/>
    </source>
</evidence>
<dbReference type="OrthoDB" id="15189at2759"/>
<dbReference type="PANTHER" id="PTHR47966">
    <property type="entry name" value="BETA-SITE APP-CLEAVING ENZYME, ISOFORM A-RELATED"/>
    <property type="match status" value="1"/>
</dbReference>
<accession>A0A9P6UYI2</accession>
<dbReference type="InterPro" id="IPR034164">
    <property type="entry name" value="Pepsin-like_dom"/>
</dbReference>
<protein>
    <recommendedName>
        <fullName evidence="11">Peptidase A1 domain-containing protein</fullName>
    </recommendedName>
</protein>
<evidence type="ECO:0000256" key="9">
    <source>
        <dbReference type="PIRSR" id="PIRSR601461-2"/>
    </source>
</evidence>
<dbReference type="PRINTS" id="PR00792">
    <property type="entry name" value="PEPSIN"/>
</dbReference>
<evidence type="ECO:0000256" key="2">
    <source>
        <dbReference type="ARBA" id="ARBA00022670"/>
    </source>
</evidence>
<comment type="caution">
    <text evidence="12">The sequence shown here is derived from an EMBL/GenBank/DDBJ whole genome shotgun (WGS) entry which is preliminary data.</text>
</comment>
<evidence type="ECO:0000256" key="4">
    <source>
        <dbReference type="ARBA" id="ARBA00022750"/>
    </source>
</evidence>
<keyword evidence="2 10" id="KW-0645">Protease</keyword>
<dbReference type="InterPro" id="IPR001969">
    <property type="entry name" value="Aspartic_peptidase_AS"/>
</dbReference>
<evidence type="ECO:0000313" key="13">
    <source>
        <dbReference type="Proteomes" id="UP000738325"/>
    </source>
</evidence>